<dbReference type="Proteomes" id="UP001218188">
    <property type="component" value="Unassembled WGS sequence"/>
</dbReference>
<dbReference type="AlphaFoldDB" id="A0AAD6SIY6"/>
<keyword evidence="3" id="KW-1185">Reference proteome</keyword>
<proteinExistence type="predicted"/>
<comment type="caution">
    <text evidence="2">The sequence shown here is derived from an EMBL/GenBank/DDBJ whole genome shotgun (WGS) entry which is preliminary data.</text>
</comment>
<reference evidence="2" key="1">
    <citation type="submission" date="2023-03" db="EMBL/GenBank/DDBJ databases">
        <title>Massive genome expansion in bonnet fungi (Mycena s.s.) driven by repeated elements and novel gene families across ecological guilds.</title>
        <authorList>
            <consortium name="Lawrence Berkeley National Laboratory"/>
            <person name="Harder C.B."/>
            <person name="Miyauchi S."/>
            <person name="Viragh M."/>
            <person name="Kuo A."/>
            <person name="Thoen E."/>
            <person name="Andreopoulos B."/>
            <person name="Lu D."/>
            <person name="Skrede I."/>
            <person name="Drula E."/>
            <person name="Henrissat B."/>
            <person name="Morin E."/>
            <person name="Kohler A."/>
            <person name="Barry K."/>
            <person name="LaButti K."/>
            <person name="Morin E."/>
            <person name="Salamov A."/>
            <person name="Lipzen A."/>
            <person name="Mereny Z."/>
            <person name="Hegedus B."/>
            <person name="Baldrian P."/>
            <person name="Stursova M."/>
            <person name="Weitz H."/>
            <person name="Taylor A."/>
            <person name="Grigoriev I.V."/>
            <person name="Nagy L.G."/>
            <person name="Martin F."/>
            <person name="Kauserud H."/>
        </authorList>
    </citation>
    <scope>NUCLEOTIDE SEQUENCE</scope>
    <source>
        <strain evidence="2">CBHHK200</strain>
    </source>
</reference>
<gene>
    <name evidence="2" type="ORF">C8F04DRAFT_1190049</name>
</gene>
<protein>
    <submittedName>
        <fullName evidence="2">Uncharacterized protein</fullName>
    </submittedName>
</protein>
<evidence type="ECO:0000256" key="1">
    <source>
        <dbReference type="SAM" id="MobiDB-lite"/>
    </source>
</evidence>
<organism evidence="2 3">
    <name type="scientific">Mycena alexandri</name>
    <dbReference type="NCBI Taxonomy" id="1745969"/>
    <lineage>
        <taxon>Eukaryota</taxon>
        <taxon>Fungi</taxon>
        <taxon>Dikarya</taxon>
        <taxon>Basidiomycota</taxon>
        <taxon>Agaricomycotina</taxon>
        <taxon>Agaricomycetes</taxon>
        <taxon>Agaricomycetidae</taxon>
        <taxon>Agaricales</taxon>
        <taxon>Marasmiineae</taxon>
        <taxon>Mycenaceae</taxon>
        <taxon>Mycena</taxon>
    </lineage>
</organism>
<name>A0AAD6SIY6_9AGAR</name>
<dbReference type="EMBL" id="JARJCM010000131">
    <property type="protein sequence ID" value="KAJ7026950.1"/>
    <property type="molecule type" value="Genomic_DNA"/>
</dbReference>
<accession>A0AAD6SIY6</accession>
<sequence length="361" mass="38909">MSNLLPELVFAILDLAEDVKAMVTPLAFRALTLRDSVRSAGALVSLQTCDTALSRKSSSRGKTGRSIPGRPPPTPSLHAKTSSALWSLLTLHLSTLPGPYIDNDDAYRRDPPPLRDFWTIRSTYASSASHLVSLTIQSDQLSHSRTDIHFPVLPALFRLSSRRPSDGRPRAHRAAQGGAGAPRAGRVHRVRRLQAQTGSRARARGMLLFCAAPSGAARPSADGTRFLRLTPTRPPAPCTEELDLQGGRNLAVSASYSTPPELQSLHEDGVDALPGLDFPPYLHPTDTRLPTALLELLIPTSNRRHHERRKNRVILVYFTWITERTGSHAPPPASRLPPIRGGGGSTDTTTAADAGKEGGGG</sequence>
<feature type="region of interest" description="Disordered" evidence="1">
    <location>
        <begin position="161"/>
        <end position="187"/>
    </location>
</feature>
<feature type="region of interest" description="Disordered" evidence="1">
    <location>
        <begin position="54"/>
        <end position="78"/>
    </location>
</feature>
<feature type="region of interest" description="Disordered" evidence="1">
    <location>
        <begin position="326"/>
        <end position="361"/>
    </location>
</feature>
<evidence type="ECO:0000313" key="2">
    <source>
        <dbReference type="EMBL" id="KAJ7026950.1"/>
    </source>
</evidence>
<evidence type="ECO:0000313" key="3">
    <source>
        <dbReference type="Proteomes" id="UP001218188"/>
    </source>
</evidence>